<dbReference type="NCBIfam" id="TIGR01634">
    <property type="entry name" value="tail_P2_I"/>
    <property type="match status" value="1"/>
</dbReference>
<sequence>MKATADEILPASSGPFTKAVSFAASDDLPVPLRAILGSATSPMDWLPFLAAHESVDLWFDDWSADRKRQMIAEAAELAALVGTRAALDRFLPFVDASIIDRISHPRRFVVGFSAIGLDPIGHKPFTAHLLVKVPLRFPSGAFVVGRSALRRDALRTVDREPIRRVRRAVQAAKAPETLITINHGHRRPVTIDDGFPLDGSFRFGDFRDRKRL</sequence>
<comment type="caution">
    <text evidence="1">The sequence shown here is derived from an EMBL/GenBank/DDBJ whole genome shotgun (WGS) entry which is preliminary data.</text>
</comment>
<dbReference type="Proteomes" id="UP001274321">
    <property type="component" value="Unassembled WGS sequence"/>
</dbReference>
<reference evidence="1 2" key="1">
    <citation type="submission" date="2023-11" db="EMBL/GenBank/DDBJ databases">
        <authorList>
            <person name="Bao R."/>
        </authorList>
    </citation>
    <scope>NUCLEOTIDE SEQUENCE [LARGE SCALE GENOMIC DNA]</scope>
    <source>
        <strain evidence="1 2">PJ23</strain>
    </source>
</reference>
<keyword evidence="2" id="KW-1185">Reference proteome</keyword>
<organism evidence="1 2">
    <name type="scientific">Terrihabitans rhizophilus</name>
    <dbReference type="NCBI Taxonomy" id="3092662"/>
    <lineage>
        <taxon>Bacteria</taxon>
        <taxon>Pseudomonadati</taxon>
        <taxon>Pseudomonadota</taxon>
        <taxon>Alphaproteobacteria</taxon>
        <taxon>Hyphomicrobiales</taxon>
        <taxon>Terrihabitans</taxon>
    </lineage>
</organism>
<proteinExistence type="predicted"/>
<gene>
    <name evidence="1" type="ORF">SCD90_09555</name>
</gene>
<evidence type="ECO:0000313" key="2">
    <source>
        <dbReference type="Proteomes" id="UP001274321"/>
    </source>
</evidence>
<protein>
    <submittedName>
        <fullName evidence="1">Phage tail protein I</fullName>
    </submittedName>
</protein>
<name>A0ABU4RU04_9HYPH</name>
<dbReference type="EMBL" id="JAXAFJ010000005">
    <property type="protein sequence ID" value="MDX6806311.1"/>
    <property type="molecule type" value="Genomic_DNA"/>
</dbReference>
<dbReference type="InterPro" id="IPR006521">
    <property type="entry name" value="Tail_protein_I"/>
</dbReference>
<dbReference type="RefSeq" id="WP_319844443.1">
    <property type="nucleotide sequence ID" value="NZ_JAXAFJ010000005.1"/>
</dbReference>
<dbReference type="Pfam" id="PF09684">
    <property type="entry name" value="Tail_P2_I"/>
    <property type="match status" value="1"/>
</dbReference>
<evidence type="ECO:0000313" key="1">
    <source>
        <dbReference type="EMBL" id="MDX6806311.1"/>
    </source>
</evidence>
<accession>A0ABU4RU04</accession>